<dbReference type="CDD" id="cd03441">
    <property type="entry name" value="R_hydratase_like"/>
    <property type="match status" value="1"/>
</dbReference>
<evidence type="ECO:0000313" key="2">
    <source>
        <dbReference type="EMBL" id="USG63372.1"/>
    </source>
</evidence>
<proteinExistence type="predicted"/>
<dbReference type="RefSeq" id="WP_251870454.1">
    <property type="nucleotide sequence ID" value="NZ_CP098755.1"/>
</dbReference>
<reference evidence="2" key="1">
    <citation type="submission" date="2022-06" db="EMBL/GenBank/DDBJ databases">
        <title>Genome sequencing of Brevibacillus sp. BB3-R1.</title>
        <authorList>
            <person name="Heo J."/>
            <person name="Lee D."/>
            <person name="Won M."/>
            <person name="Han B.-H."/>
            <person name="Hong S.-B."/>
            <person name="Kwon S.-W."/>
        </authorList>
    </citation>
    <scope>NUCLEOTIDE SEQUENCE</scope>
    <source>
        <strain evidence="2">BB3-R1</strain>
    </source>
</reference>
<organism evidence="2 3">
    <name type="scientific">Brevibacillus ruminantium</name>
    <dbReference type="NCBI Taxonomy" id="2950604"/>
    <lineage>
        <taxon>Bacteria</taxon>
        <taxon>Bacillati</taxon>
        <taxon>Bacillota</taxon>
        <taxon>Bacilli</taxon>
        <taxon>Bacillales</taxon>
        <taxon>Paenibacillaceae</taxon>
        <taxon>Brevibacillus</taxon>
    </lineage>
</organism>
<gene>
    <name evidence="2" type="ORF">NDK47_14390</name>
</gene>
<feature type="domain" description="FAS1-like dehydratase" evidence="1">
    <location>
        <begin position="6"/>
        <end position="122"/>
    </location>
</feature>
<dbReference type="Gene3D" id="3.10.129.10">
    <property type="entry name" value="Hotdog Thioesterase"/>
    <property type="match status" value="1"/>
</dbReference>
<dbReference type="InterPro" id="IPR039569">
    <property type="entry name" value="FAS1-like_DH_region"/>
</dbReference>
<dbReference type="EMBL" id="CP098755">
    <property type="protein sequence ID" value="USG63372.1"/>
    <property type="molecule type" value="Genomic_DNA"/>
</dbReference>
<dbReference type="Pfam" id="PF13452">
    <property type="entry name" value="FAS1_DH_region"/>
    <property type="match status" value="1"/>
</dbReference>
<dbReference type="Proteomes" id="UP001056500">
    <property type="component" value="Chromosome"/>
</dbReference>
<evidence type="ECO:0000313" key="3">
    <source>
        <dbReference type="Proteomes" id="UP001056500"/>
    </source>
</evidence>
<protein>
    <submittedName>
        <fullName evidence="2">MaoC family dehydratase N-terminal domain-containing protein</fullName>
    </submittedName>
</protein>
<accession>A0ABY4W872</accession>
<sequence>MTESRTGIRFEPFTFTIEAGKVKEFAQAIGDPNPVYQTGSRVPPTFATVIEFWGSQVPLEQALRLDMKKVLHASQEYEYLGTLAVGDQITCYGEVTKAYTKAGMNFVVVEQKYQNERGEVVLISRSTIIERG</sequence>
<dbReference type="InterPro" id="IPR029069">
    <property type="entry name" value="HotDog_dom_sf"/>
</dbReference>
<keyword evidence="3" id="KW-1185">Reference proteome</keyword>
<evidence type="ECO:0000259" key="1">
    <source>
        <dbReference type="Pfam" id="PF13452"/>
    </source>
</evidence>
<name>A0ABY4W872_9BACL</name>
<dbReference type="SUPFAM" id="SSF54637">
    <property type="entry name" value="Thioesterase/thiol ester dehydrase-isomerase"/>
    <property type="match status" value="1"/>
</dbReference>